<feature type="compositionally biased region" description="Polar residues" evidence="1">
    <location>
        <begin position="161"/>
        <end position="197"/>
    </location>
</feature>
<name>A0A2J6SC27_HYAVF</name>
<protein>
    <submittedName>
        <fullName evidence="2">Uncharacterized protein</fullName>
    </submittedName>
</protein>
<evidence type="ECO:0000313" key="2">
    <source>
        <dbReference type="EMBL" id="PMD48302.1"/>
    </source>
</evidence>
<evidence type="ECO:0000256" key="1">
    <source>
        <dbReference type="SAM" id="MobiDB-lite"/>
    </source>
</evidence>
<dbReference type="Proteomes" id="UP000235786">
    <property type="component" value="Unassembled WGS sequence"/>
</dbReference>
<feature type="region of interest" description="Disordered" evidence="1">
    <location>
        <begin position="154"/>
        <end position="211"/>
    </location>
</feature>
<accession>A0A2J6SC27</accession>
<proteinExistence type="predicted"/>
<sequence length="239" mass="26431">MSSASLDRARRDEAMRDYLDLCKHWVYELYSNHGVRVNELHRALVHYREPWVDATRLRSAIVRWTKKDEPGPWPLEQTPRRPGFTIPPPPIAPPHLLSRLRVTEPVPNDGLSSMPITNPPNHRNQEMLHHASPLSPMPNSMTSPGMPMLFNQAPGTFSPDHGQQWQQTSQASAINSTIQSQSEVTLPTPNQSHSSPVGNADAAENNSMDDDAGHGPVGSICPQCNNEIGLFCACAPVCI</sequence>
<evidence type="ECO:0000313" key="3">
    <source>
        <dbReference type="Proteomes" id="UP000235786"/>
    </source>
</evidence>
<gene>
    <name evidence="2" type="ORF">L207DRAFT_574977</name>
</gene>
<dbReference type="AlphaFoldDB" id="A0A2J6SC27"/>
<reference evidence="2 3" key="1">
    <citation type="submission" date="2016-04" db="EMBL/GenBank/DDBJ databases">
        <title>A degradative enzymes factory behind the ericoid mycorrhizal symbiosis.</title>
        <authorList>
            <consortium name="DOE Joint Genome Institute"/>
            <person name="Martino E."/>
            <person name="Morin E."/>
            <person name="Grelet G."/>
            <person name="Kuo A."/>
            <person name="Kohler A."/>
            <person name="Daghino S."/>
            <person name="Barry K."/>
            <person name="Choi C."/>
            <person name="Cichocki N."/>
            <person name="Clum A."/>
            <person name="Copeland A."/>
            <person name="Hainaut M."/>
            <person name="Haridas S."/>
            <person name="Labutti K."/>
            <person name="Lindquist E."/>
            <person name="Lipzen A."/>
            <person name="Khouja H.-R."/>
            <person name="Murat C."/>
            <person name="Ohm R."/>
            <person name="Olson A."/>
            <person name="Spatafora J."/>
            <person name="Veneault-Fourrey C."/>
            <person name="Henrissat B."/>
            <person name="Grigoriev I."/>
            <person name="Martin F."/>
            <person name="Perotto S."/>
        </authorList>
    </citation>
    <scope>NUCLEOTIDE SEQUENCE [LARGE SCALE GENOMIC DNA]</scope>
    <source>
        <strain evidence="2 3">F</strain>
    </source>
</reference>
<organism evidence="2 3">
    <name type="scientific">Hyaloscypha variabilis (strain UAMH 11265 / GT02V1 / F)</name>
    <name type="common">Meliniomyces variabilis</name>
    <dbReference type="NCBI Taxonomy" id="1149755"/>
    <lineage>
        <taxon>Eukaryota</taxon>
        <taxon>Fungi</taxon>
        <taxon>Dikarya</taxon>
        <taxon>Ascomycota</taxon>
        <taxon>Pezizomycotina</taxon>
        <taxon>Leotiomycetes</taxon>
        <taxon>Helotiales</taxon>
        <taxon>Hyaloscyphaceae</taxon>
        <taxon>Hyaloscypha</taxon>
        <taxon>Hyaloscypha variabilis</taxon>
    </lineage>
</organism>
<dbReference type="EMBL" id="KZ613937">
    <property type="protein sequence ID" value="PMD48302.1"/>
    <property type="molecule type" value="Genomic_DNA"/>
</dbReference>
<keyword evidence="3" id="KW-1185">Reference proteome</keyword>
<dbReference type="OrthoDB" id="3599849at2759"/>